<dbReference type="AlphaFoldDB" id="A0A5C1YIN1"/>
<dbReference type="InterPro" id="IPR036388">
    <property type="entry name" value="WH-like_DNA-bd_sf"/>
</dbReference>
<dbReference type="Gene3D" id="1.10.10.10">
    <property type="entry name" value="Winged helix-like DNA-binding domain superfamily/Winged helix DNA-binding domain"/>
    <property type="match status" value="1"/>
</dbReference>
<dbReference type="NCBIfam" id="TIGR02937">
    <property type="entry name" value="sigma70-ECF"/>
    <property type="match status" value="1"/>
</dbReference>
<dbReference type="Pfam" id="PF04542">
    <property type="entry name" value="Sigma70_r2"/>
    <property type="match status" value="1"/>
</dbReference>
<evidence type="ECO:0000256" key="1">
    <source>
        <dbReference type="ARBA" id="ARBA00010641"/>
    </source>
</evidence>
<keyword evidence="5" id="KW-0804">Transcription</keyword>
<evidence type="ECO:0000256" key="4">
    <source>
        <dbReference type="ARBA" id="ARBA00023082"/>
    </source>
</evidence>
<dbReference type="InterPro" id="IPR052704">
    <property type="entry name" value="ECF_Sigma-70_Domain"/>
</dbReference>
<evidence type="ECO:0000259" key="7">
    <source>
        <dbReference type="Pfam" id="PF08281"/>
    </source>
</evidence>
<dbReference type="InterPro" id="IPR013249">
    <property type="entry name" value="RNA_pol_sigma70_r4_t2"/>
</dbReference>
<dbReference type="SUPFAM" id="SSF88946">
    <property type="entry name" value="Sigma2 domain of RNA polymerase sigma factors"/>
    <property type="match status" value="1"/>
</dbReference>
<dbReference type="InterPro" id="IPR032710">
    <property type="entry name" value="NTF2-like_dom_sf"/>
</dbReference>
<evidence type="ECO:0000256" key="2">
    <source>
        <dbReference type="ARBA" id="ARBA00011344"/>
    </source>
</evidence>
<dbReference type="Proteomes" id="UP000324678">
    <property type="component" value="Chromosome"/>
</dbReference>
<reference evidence="8 9" key="1">
    <citation type="submission" date="2019-09" db="EMBL/GenBank/DDBJ databases">
        <title>Genome sequencing of strain KACC 19306.</title>
        <authorList>
            <person name="Heo J."/>
            <person name="Kim S.-J."/>
            <person name="Kim J.-S."/>
            <person name="Hong S.-B."/>
            <person name="Kwon S.-W."/>
        </authorList>
    </citation>
    <scope>NUCLEOTIDE SEQUENCE [LARGE SCALE GENOMIC DNA]</scope>
    <source>
        <strain evidence="8 9">KACC 19306</strain>
    </source>
</reference>
<dbReference type="EMBL" id="CP043505">
    <property type="protein sequence ID" value="QEO16076.1"/>
    <property type="molecule type" value="Genomic_DNA"/>
</dbReference>
<accession>A0A5C1YIN1</accession>
<dbReference type="SUPFAM" id="SSF54427">
    <property type="entry name" value="NTF2-like"/>
    <property type="match status" value="1"/>
</dbReference>
<dbReference type="PANTHER" id="PTHR30173">
    <property type="entry name" value="SIGMA 19 FACTOR"/>
    <property type="match status" value="1"/>
</dbReference>
<gene>
    <name evidence="8" type="ORF">FLP10_04990</name>
</gene>
<dbReference type="GO" id="GO:0006352">
    <property type="term" value="P:DNA-templated transcription initiation"/>
    <property type="evidence" value="ECO:0007669"/>
    <property type="project" value="InterPro"/>
</dbReference>
<dbReference type="NCBIfam" id="NF007214">
    <property type="entry name" value="PRK09636.1"/>
    <property type="match status" value="1"/>
</dbReference>
<dbReference type="InterPro" id="IPR013325">
    <property type="entry name" value="RNA_pol_sigma_r2"/>
</dbReference>
<name>A0A5C1YIN1_9MICO</name>
<dbReference type="PANTHER" id="PTHR30173:SF36">
    <property type="entry name" value="ECF RNA POLYMERASE SIGMA FACTOR SIGJ"/>
    <property type="match status" value="1"/>
</dbReference>
<dbReference type="NCBIfam" id="TIGR02957">
    <property type="entry name" value="SigX4"/>
    <property type="match status" value="1"/>
</dbReference>
<dbReference type="InterPro" id="IPR014303">
    <property type="entry name" value="RNA_pol_sigma-70_ECF"/>
</dbReference>
<dbReference type="Gene3D" id="1.10.1740.10">
    <property type="match status" value="1"/>
</dbReference>
<comment type="subunit">
    <text evidence="2">Interacts transiently with the RNA polymerase catalytic core formed by RpoA, RpoB, RpoC and RpoZ (2 alpha, 1 beta, 1 beta' and 1 omega subunit) to form the RNA polymerase holoenzyme that can initiate transcription.</text>
</comment>
<dbReference type="Gene3D" id="3.10.450.50">
    <property type="match status" value="1"/>
</dbReference>
<dbReference type="GO" id="GO:0003677">
    <property type="term" value="F:DNA binding"/>
    <property type="evidence" value="ECO:0007669"/>
    <property type="project" value="InterPro"/>
</dbReference>
<evidence type="ECO:0000313" key="9">
    <source>
        <dbReference type="Proteomes" id="UP000324678"/>
    </source>
</evidence>
<evidence type="ECO:0000259" key="6">
    <source>
        <dbReference type="Pfam" id="PF04542"/>
    </source>
</evidence>
<evidence type="ECO:0000256" key="3">
    <source>
        <dbReference type="ARBA" id="ARBA00023015"/>
    </source>
</evidence>
<keyword evidence="4" id="KW-0731">Sigma factor</keyword>
<dbReference type="GO" id="GO:0016987">
    <property type="term" value="F:sigma factor activity"/>
    <property type="evidence" value="ECO:0007669"/>
    <property type="project" value="UniProtKB-KW"/>
</dbReference>
<protein>
    <submittedName>
        <fullName evidence="8">RNA polymerase sigma-70 factor</fullName>
    </submittedName>
</protein>
<dbReference type="InterPro" id="IPR013324">
    <property type="entry name" value="RNA_pol_sigma_r3/r4-like"/>
</dbReference>
<dbReference type="InterPro" id="IPR007627">
    <property type="entry name" value="RNA_pol_sigma70_r2"/>
</dbReference>
<sequence>MPQHAWRTTARPPGLDEALAVFAEHRPRIFGIAYRMLGSVVDAEDLVQEVWIRWQRTDRAAVREPAAFLATAATRLAINALQSARARREAYVGPWLPEPIDTDANPEVLSERGDDLGFAFLLLLERLSPRERAAYVLRVAFDYPYARIAEILDSNETSVRKLVSRASAHLEDERHPPVPTGRQRLLLEAFLDAARSGDLAKLESLLTEDVVSLSDGGGHAQAARFPLIGRERVAKFVHAVSEWFWNDVDLTWVQANGQPAVLLSAFGAPFAVIAVNVTSDGIDRVFWMVNAEKIGAVVDAVGE</sequence>
<dbReference type="InterPro" id="IPR014284">
    <property type="entry name" value="RNA_pol_sigma-70_dom"/>
</dbReference>
<dbReference type="Pfam" id="PF08281">
    <property type="entry name" value="Sigma70_r4_2"/>
    <property type="match status" value="1"/>
</dbReference>
<keyword evidence="3" id="KW-0805">Transcription regulation</keyword>
<evidence type="ECO:0000256" key="5">
    <source>
        <dbReference type="ARBA" id="ARBA00023163"/>
    </source>
</evidence>
<dbReference type="OrthoDB" id="3211555at2"/>
<keyword evidence="9" id="KW-1185">Reference proteome</keyword>
<evidence type="ECO:0000313" key="8">
    <source>
        <dbReference type="EMBL" id="QEO16076.1"/>
    </source>
</evidence>
<feature type="domain" description="RNA polymerase sigma factor 70 region 4 type 2" evidence="7">
    <location>
        <begin position="119"/>
        <end position="170"/>
    </location>
</feature>
<organism evidence="8 9">
    <name type="scientific">Agromyces intestinalis</name>
    <dbReference type="NCBI Taxonomy" id="2592652"/>
    <lineage>
        <taxon>Bacteria</taxon>
        <taxon>Bacillati</taxon>
        <taxon>Actinomycetota</taxon>
        <taxon>Actinomycetes</taxon>
        <taxon>Micrococcales</taxon>
        <taxon>Microbacteriaceae</taxon>
        <taxon>Agromyces</taxon>
    </lineage>
</organism>
<feature type="domain" description="RNA polymerase sigma-70 region 2" evidence="6">
    <location>
        <begin position="22"/>
        <end position="85"/>
    </location>
</feature>
<dbReference type="KEGG" id="ail:FLP10_04990"/>
<comment type="similarity">
    <text evidence="1">Belongs to the sigma-70 factor family. ECF subfamily.</text>
</comment>
<dbReference type="SUPFAM" id="SSF88659">
    <property type="entry name" value="Sigma3 and sigma4 domains of RNA polymerase sigma factors"/>
    <property type="match status" value="1"/>
</dbReference>
<proteinExistence type="inferred from homology"/>